<organism evidence="2 3">
    <name type="scientific">Seminavis robusta</name>
    <dbReference type="NCBI Taxonomy" id="568900"/>
    <lineage>
        <taxon>Eukaryota</taxon>
        <taxon>Sar</taxon>
        <taxon>Stramenopiles</taxon>
        <taxon>Ochrophyta</taxon>
        <taxon>Bacillariophyta</taxon>
        <taxon>Bacillariophyceae</taxon>
        <taxon>Bacillariophycidae</taxon>
        <taxon>Naviculales</taxon>
        <taxon>Naviculaceae</taxon>
        <taxon>Seminavis</taxon>
    </lineage>
</organism>
<dbReference type="Proteomes" id="UP001153069">
    <property type="component" value="Unassembled WGS sequence"/>
</dbReference>
<dbReference type="OrthoDB" id="47453at2759"/>
<protein>
    <recommendedName>
        <fullName evidence="1">VWFD domain-containing protein</fullName>
    </recommendedName>
</protein>
<feature type="domain" description="VWFD" evidence="1">
    <location>
        <begin position="1"/>
        <end position="179"/>
    </location>
</feature>
<dbReference type="PROSITE" id="PS51233">
    <property type="entry name" value="VWFD"/>
    <property type="match status" value="1"/>
</dbReference>
<evidence type="ECO:0000259" key="1">
    <source>
        <dbReference type="PROSITE" id="PS51233"/>
    </source>
</evidence>
<name>A0A9N8EKB3_9STRA</name>
<dbReference type="InterPro" id="IPR001846">
    <property type="entry name" value="VWF_type-D"/>
</dbReference>
<evidence type="ECO:0000313" key="2">
    <source>
        <dbReference type="EMBL" id="CAB9522303.1"/>
    </source>
</evidence>
<sequence length="250" mass="27541">MNGDPHCMTWNGTWYDYHGVCDLVLIHAPDLDMRVHVRTKARNDYSYIETAALSIGDDVLEVSSWGDFALNDVDHALLIHHGDKKGVSTLSGYPIYHRQPFAKHHIFDVVLDPNENITISTFKDLVSVRISGGAAKHFGSSQGMMGSFDGVMLARDGSTVMSNPNAFGQEWQVHDDEPQLFVRAPHYPGKCIFPSQRGKKTEVGRACLRKTLAKSAAEDACSHLSGEKKDACVFDVLATGDADIARTSTY</sequence>
<comment type="caution">
    <text evidence="2">The sequence shown here is derived from an EMBL/GenBank/DDBJ whole genome shotgun (WGS) entry which is preliminary data.</text>
</comment>
<dbReference type="AlphaFoldDB" id="A0A9N8EKB3"/>
<keyword evidence="3" id="KW-1185">Reference proteome</keyword>
<reference evidence="2" key="1">
    <citation type="submission" date="2020-06" db="EMBL/GenBank/DDBJ databases">
        <authorList>
            <consortium name="Plant Systems Biology data submission"/>
        </authorList>
    </citation>
    <scope>NUCLEOTIDE SEQUENCE</scope>
    <source>
        <strain evidence="2">D6</strain>
    </source>
</reference>
<accession>A0A9N8EKB3</accession>
<evidence type="ECO:0000313" key="3">
    <source>
        <dbReference type="Proteomes" id="UP001153069"/>
    </source>
</evidence>
<gene>
    <name evidence="2" type="ORF">SEMRO_1288_G259630.1</name>
</gene>
<dbReference type="EMBL" id="CAICTM010001286">
    <property type="protein sequence ID" value="CAB9522303.1"/>
    <property type="molecule type" value="Genomic_DNA"/>
</dbReference>
<proteinExistence type="predicted"/>